<organism evidence="2 3">
    <name type="scientific">Pseudonocardia nematodicida</name>
    <dbReference type="NCBI Taxonomy" id="1206997"/>
    <lineage>
        <taxon>Bacteria</taxon>
        <taxon>Bacillati</taxon>
        <taxon>Actinomycetota</taxon>
        <taxon>Actinomycetes</taxon>
        <taxon>Pseudonocardiales</taxon>
        <taxon>Pseudonocardiaceae</taxon>
        <taxon>Pseudonocardia</taxon>
    </lineage>
</organism>
<proteinExistence type="inferred from homology"/>
<comment type="caution">
    <text evidence="2">The sequence shown here is derived from an EMBL/GenBank/DDBJ whole genome shotgun (WGS) entry which is preliminary data.</text>
</comment>
<evidence type="ECO:0000256" key="1">
    <source>
        <dbReference type="ARBA" id="ARBA00006479"/>
    </source>
</evidence>
<dbReference type="PANTHER" id="PTHR18964">
    <property type="entry name" value="ROK (REPRESSOR, ORF, KINASE) FAMILY"/>
    <property type="match status" value="1"/>
</dbReference>
<protein>
    <submittedName>
        <fullName evidence="2">ROK family transcriptional regulator</fullName>
    </submittedName>
</protein>
<dbReference type="Proteomes" id="UP001494902">
    <property type="component" value="Unassembled WGS sequence"/>
</dbReference>
<keyword evidence="3" id="KW-1185">Reference proteome</keyword>
<dbReference type="Pfam" id="PF00480">
    <property type="entry name" value="ROK"/>
    <property type="match status" value="1"/>
</dbReference>
<dbReference type="InterPro" id="IPR000600">
    <property type="entry name" value="ROK"/>
</dbReference>
<dbReference type="SUPFAM" id="SSF46785">
    <property type="entry name" value="Winged helix' DNA-binding domain"/>
    <property type="match status" value="1"/>
</dbReference>
<dbReference type="InterPro" id="IPR043129">
    <property type="entry name" value="ATPase_NBD"/>
</dbReference>
<dbReference type="InterPro" id="IPR036390">
    <property type="entry name" value="WH_DNA-bd_sf"/>
</dbReference>
<dbReference type="PANTHER" id="PTHR18964:SF149">
    <property type="entry name" value="BIFUNCTIONAL UDP-N-ACETYLGLUCOSAMINE 2-EPIMERASE_N-ACETYLMANNOSAMINE KINASE"/>
    <property type="match status" value="1"/>
</dbReference>
<gene>
    <name evidence="2" type="ORF">WIS52_25495</name>
</gene>
<dbReference type="RefSeq" id="WP_349300918.1">
    <property type="nucleotide sequence ID" value="NZ_JBEDNQ010000012.1"/>
</dbReference>
<accession>A0ABV1KHB7</accession>
<dbReference type="InterPro" id="IPR036388">
    <property type="entry name" value="WH-like_DNA-bd_sf"/>
</dbReference>
<dbReference type="Gene3D" id="1.10.10.10">
    <property type="entry name" value="Winged helix-like DNA-binding domain superfamily/Winged helix DNA-binding domain"/>
    <property type="match status" value="1"/>
</dbReference>
<dbReference type="SUPFAM" id="SSF53067">
    <property type="entry name" value="Actin-like ATPase domain"/>
    <property type="match status" value="1"/>
</dbReference>
<dbReference type="EMBL" id="JBEDNQ010000012">
    <property type="protein sequence ID" value="MEQ3553844.1"/>
    <property type="molecule type" value="Genomic_DNA"/>
</dbReference>
<sequence>MATLSRDLERGSYEAVLLRTLRESGPASRTRIGEITGLSAATISKAVSAMVDKGLLREGAVAEPRMGRPAVTLVPAPEAVTVCGVQIEYGTIRLGLTDAESRIRTLRTAPFDVTAPPSEVLDLVATEVRRLVDADTGAPCVGVAVGIPGAVDENRRINRLTINLGWRDVPVAEHLERLLGVPVVVDHHVRLMALAEARLDDRVRSGIAYLYVRRGVGLGVAPAGRGRYAVGPAGEAYLGHTRVVEDGELCRCGARGCLETVVAEPYLRARLERAGHADVLRADRPVLEGLRRLAAQGDPAAVEIETDVVRNLAGALATVVNLFTPDLVLVGGMVAEAPEATITRMRELIRERIFPLLREDFRLEPAHRSEEASVRGAATLALEVSHFS</sequence>
<evidence type="ECO:0000313" key="2">
    <source>
        <dbReference type="EMBL" id="MEQ3553844.1"/>
    </source>
</evidence>
<dbReference type="Gene3D" id="3.30.420.40">
    <property type="match status" value="2"/>
</dbReference>
<name>A0ABV1KHB7_9PSEU</name>
<comment type="similarity">
    <text evidence="1">Belongs to the ROK (NagC/XylR) family.</text>
</comment>
<reference evidence="2 3" key="1">
    <citation type="submission" date="2024-03" db="EMBL/GenBank/DDBJ databases">
        <title>Draft genome sequence of Pseudonocardia nematodicida JCM 31783.</title>
        <authorList>
            <person name="Butdee W."/>
            <person name="Duangmal K."/>
        </authorList>
    </citation>
    <scope>NUCLEOTIDE SEQUENCE [LARGE SCALE GENOMIC DNA]</scope>
    <source>
        <strain evidence="2 3">JCM 31783</strain>
    </source>
</reference>
<evidence type="ECO:0000313" key="3">
    <source>
        <dbReference type="Proteomes" id="UP001494902"/>
    </source>
</evidence>